<organism evidence="1 2">
    <name type="scientific">Alternaria panax</name>
    <dbReference type="NCBI Taxonomy" id="48097"/>
    <lineage>
        <taxon>Eukaryota</taxon>
        <taxon>Fungi</taxon>
        <taxon>Dikarya</taxon>
        <taxon>Ascomycota</taxon>
        <taxon>Pezizomycotina</taxon>
        <taxon>Dothideomycetes</taxon>
        <taxon>Pleosporomycetidae</taxon>
        <taxon>Pleosporales</taxon>
        <taxon>Pleosporineae</taxon>
        <taxon>Pleosporaceae</taxon>
        <taxon>Alternaria</taxon>
        <taxon>Alternaria sect. Panax</taxon>
    </lineage>
</organism>
<evidence type="ECO:0000313" key="2">
    <source>
        <dbReference type="Proteomes" id="UP001199106"/>
    </source>
</evidence>
<proteinExistence type="predicted"/>
<accession>A0AAD4IAZ8</accession>
<keyword evidence="2" id="KW-1185">Reference proteome</keyword>
<name>A0AAD4IAZ8_9PLEO</name>
<dbReference type="EMBL" id="JAANER010000004">
    <property type="protein sequence ID" value="KAG9191188.1"/>
    <property type="molecule type" value="Genomic_DNA"/>
</dbReference>
<dbReference type="AlphaFoldDB" id="A0AAD4IAZ8"/>
<comment type="caution">
    <text evidence="1">The sequence shown here is derived from an EMBL/GenBank/DDBJ whole genome shotgun (WGS) entry which is preliminary data.</text>
</comment>
<gene>
    <name evidence="1" type="ORF">G6011_09276</name>
</gene>
<dbReference type="Proteomes" id="UP001199106">
    <property type="component" value="Unassembled WGS sequence"/>
</dbReference>
<sequence>MLSSVSPVLIVTCFPVPAPVVGVAGEEAGGDTTDGNGEADPIEVTRVVGSGDGVEASMRDVESVVGGRAADAVAKMLLLAAQRLWMCRWTCALVVERKRVERAKRSVVGFM</sequence>
<evidence type="ECO:0000313" key="1">
    <source>
        <dbReference type="EMBL" id="KAG9191188.1"/>
    </source>
</evidence>
<reference evidence="1" key="1">
    <citation type="submission" date="2021-07" db="EMBL/GenBank/DDBJ databases">
        <title>Genome Resource of American Ginseng Black Spot Pathogen Alternaria panax.</title>
        <authorList>
            <person name="Qiu C."/>
            <person name="Wang W."/>
            <person name="Liu Z."/>
        </authorList>
    </citation>
    <scope>NUCLEOTIDE SEQUENCE</scope>
    <source>
        <strain evidence="1">BNCC115425</strain>
    </source>
</reference>
<protein>
    <submittedName>
        <fullName evidence="1">Uncharacterized protein</fullName>
    </submittedName>
</protein>